<dbReference type="RefSeq" id="WP_311638353.1">
    <property type="nucleotide sequence ID" value="NZ_JAVRFF010000556.1"/>
</dbReference>
<feature type="non-terminal residue" evidence="6">
    <location>
        <position position="129"/>
    </location>
</feature>
<dbReference type="PANTHER" id="PTHR10543:SF89">
    <property type="entry name" value="CAROTENOID 9,10(9',10')-CLEAVAGE DIOXYGENASE 1"/>
    <property type="match status" value="1"/>
</dbReference>
<evidence type="ECO:0000256" key="4">
    <source>
        <dbReference type="ARBA" id="ARBA00023004"/>
    </source>
</evidence>
<organism evidence="6 7">
    <name type="scientific">Streptomyces hintoniae</name>
    <dbReference type="NCBI Taxonomy" id="3075521"/>
    <lineage>
        <taxon>Bacteria</taxon>
        <taxon>Bacillati</taxon>
        <taxon>Actinomycetota</taxon>
        <taxon>Actinomycetes</taxon>
        <taxon>Kitasatosporales</taxon>
        <taxon>Streptomycetaceae</taxon>
        <taxon>Streptomyces</taxon>
    </lineage>
</organism>
<proteinExistence type="inferred from homology"/>
<comment type="cofactor">
    <cofactor evidence="5">
        <name>Fe(2+)</name>
        <dbReference type="ChEBI" id="CHEBI:29033"/>
    </cofactor>
    <text evidence="5">Binds 1 Fe(2+) ion per subunit.</text>
</comment>
<comment type="similarity">
    <text evidence="1 5">Belongs to the carotenoid oxygenase family.</text>
</comment>
<dbReference type="EMBL" id="JAVRFF010000556">
    <property type="protein sequence ID" value="MDT0478510.1"/>
    <property type="molecule type" value="Genomic_DNA"/>
</dbReference>
<dbReference type="Pfam" id="PF03055">
    <property type="entry name" value="RPE65"/>
    <property type="match status" value="1"/>
</dbReference>
<accession>A0ABU2UZR6</accession>
<evidence type="ECO:0000256" key="2">
    <source>
        <dbReference type="ARBA" id="ARBA00022723"/>
    </source>
</evidence>
<keyword evidence="2 5" id="KW-0479">Metal-binding</keyword>
<evidence type="ECO:0000256" key="3">
    <source>
        <dbReference type="ARBA" id="ARBA00023002"/>
    </source>
</evidence>
<evidence type="ECO:0000256" key="5">
    <source>
        <dbReference type="RuleBase" id="RU364048"/>
    </source>
</evidence>
<evidence type="ECO:0000313" key="6">
    <source>
        <dbReference type="EMBL" id="MDT0478510.1"/>
    </source>
</evidence>
<keyword evidence="4 5" id="KW-0408">Iron</keyword>
<keyword evidence="3 5" id="KW-0560">Oxidoreductase</keyword>
<dbReference type="InterPro" id="IPR004294">
    <property type="entry name" value="Carotenoid_Oase"/>
</dbReference>
<sequence length="129" mass="14834">MVFDLDIAVKGEGDMPYRWSDDYGARFGVLRRDDPDAPIRWFDIDPCYVFHVANAHDDGNWIVLQAVRYPELWRDNGGFDVEGLLWEWRIDLTAGTVSERQLDDLGVEFPRIDDRLAGLPARYSVSVAD</sequence>
<evidence type="ECO:0000256" key="1">
    <source>
        <dbReference type="ARBA" id="ARBA00006787"/>
    </source>
</evidence>
<keyword evidence="5" id="KW-0223">Dioxygenase</keyword>
<comment type="caution">
    <text evidence="6">The sequence shown here is derived from an EMBL/GenBank/DDBJ whole genome shotgun (WGS) entry which is preliminary data.</text>
</comment>
<dbReference type="PANTHER" id="PTHR10543">
    <property type="entry name" value="BETA-CAROTENE DIOXYGENASE"/>
    <property type="match status" value="1"/>
</dbReference>
<name>A0ABU2UZR6_9ACTN</name>
<dbReference type="EC" id="1.13.11.-" evidence="5"/>
<reference evidence="6" key="1">
    <citation type="submission" date="2024-05" db="EMBL/GenBank/DDBJ databases">
        <title>30 novel species of actinomycetes from the DSMZ collection.</title>
        <authorList>
            <person name="Nouioui I."/>
        </authorList>
    </citation>
    <scope>NUCLEOTIDE SEQUENCE</scope>
    <source>
        <strain evidence="6">DSM 41014</strain>
    </source>
</reference>
<dbReference type="Proteomes" id="UP001180489">
    <property type="component" value="Unassembled WGS sequence"/>
</dbReference>
<gene>
    <name evidence="6" type="ORF">RM863_41045</name>
</gene>
<protein>
    <recommendedName>
        <fullName evidence="5">Dioxygenase</fullName>
        <ecNumber evidence="5">1.13.11.-</ecNumber>
    </recommendedName>
</protein>
<keyword evidence="7" id="KW-1185">Reference proteome</keyword>
<evidence type="ECO:0000313" key="7">
    <source>
        <dbReference type="Proteomes" id="UP001180489"/>
    </source>
</evidence>